<dbReference type="Pfam" id="PF01627">
    <property type="entry name" value="Hpt"/>
    <property type="match status" value="1"/>
</dbReference>
<evidence type="ECO:0000256" key="1">
    <source>
        <dbReference type="PROSITE-ProRule" id="PRU00110"/>
    </source>
</evidence>
<protein>
    <submittedName>
        <fullName evidence="3">Histidine kinase</fullName>
    </submittedName>
</protein>
<proteinExistence type="predicted"/>
<dbReference type="SMART" id="SM00073">
    <property type="entry name" value="HPT"/>
    <property type="match status" value="1"/>
</dbReference>
<accession>A0A7C3VNS0</accession>
<dbReference type="PROSITE" id="PS50894">
    <property type="entry name" value="HPT"/>
    <property type="match status" value="1"/>
</dbReference>
<gene>
    <name evidence="3" type="ORF">ENR15_24125</name>
</gene>
<keyword evidence="3" id="KW-0418">Kinase</keyword>
<keyword evidence="3" id="KW-0808">Transferase</keyword>
<reference evidence="3" key="1">
    <citation type="journal article" date="2020" name="mSystems">
        <title>Genome- and Community-Level Interaction Insights into Carbon Utilization and Element Cycling Functions of Hydrothermarchaeota in Hydrothermal Sediment.</title>
        <authorList>
            <person name="Zhou Z."/>
            <person name="Liu Y."/>
            <person name="Xu W."/>
            <person name="Pan J."/>
            <person name="Luo Z.H."/>
            <person name="Li M."/>
        </authorList>
    </citation>
    <scope>NUCLEOTIDE SEQUENCE [LARGE SCALE GENOMIC DNA]</scope>
    <source>
        <strain evidence="3">SpSt-374</strain>
    </source>
</reference>
<feature type="modified residue" description="Phosphohistidine" evidence="1">
    <location>
        <position position="46"/>
    </location>
</feature>
<dbReference type="AlphaFoldDB" id="A0A7C3VNS0"/>
<feature type="domain" description="HPt" evidence="2">
    <location>
        <begin position="1"/>
        <end position="103"/>
    </location>
</feature>
<evidence type="ECO:0000259" key="2">
    <source>
        <dbReference type="PROSITE" id="PS50894"/>
    </source>
</evidence>
<comment type="caution">
    <text evidence="3">The sequence shown here is derived from an EMBL/GenBank/DDBJ whole genome shotgun (WGS) entry which is preliminary data.</text>
</comment>
<keyword evidence="1" id="KW-0597">Phosphoprotein</keyword>
<dbReference type="InterPro" id="IPR008207">
    <property type="entry name" value="Sig_transdc_His_kin_Hpt_dom"/>
</dbReference>
<dbReference type="Gene3D" id="1.20.120.160">
    <property type="entry name" value="HPT domain"/>
    <property type="match status" value="1"/>
</dbReference>
<evidence type="ECO:0000313" key="3">
    <source>
        <dbReference type="EMBL" id="HGG03637.1"/>
    </source>
</evidence>
<dbReference type="GO" id="GO:0016301">
    <property type="term" value="F:kinase activity"/>
    <property type="evidence" value="ECO:0007669"/>
    <property type="project" value="UniProtKB-KW"/>
</dbReference>
<name>A0A7C3VNS0_9CYAN</name>
<dbReference type="SUPFAM" id="SSF47226">
    <property type="entry name" value="Histidine-containing phosphotransfer domain, HPT domain"/>
    <property type="match status" value="1"/>
</dbReference>
<dbReference type="InterPro" id="IPR051315">
    <property type="entry name" value="Bact_Chemotaxis_CheA"/>
</dbReference>
<dbReference type="GO" id="GO:0000160">
    <property type="term" value="P:phosphorelay signal transduction system"/>
    <property type="evidence" value="ECO:0007669"/>
    <property type="project" value="InterPro"/>
</dbReference>
<dbReference type="CDD" id="cd00088">
    <property type="entry name" value="HPT"/>
    <property type="match status" value="1"/>
</dbReference>
<organism evidence="3">
    <name type="scientific">Planktothricoides sp. SpSt-374</name>
    <dbReference type="NCBI Taxonomy" id="2282167"/>
    <lineage>
        <taxon>Bacteria</taxon>
        <taxon>Bacillati</taxon>
        <taxon>Cyanobacteriota</taxon>
        <taxon>Cyanophyceae</taxon>
        <taxon>Oscillatoriophycideae</taxon>
        <taxon>Oscillatoriales</taxon>
        <taxon>Oscillatoriaceae</taxon>
        <taxon>Planktothricoides</taxon>
    </lineage>
</organism>
<dbReference type="InterPro" id="IPR036641">
    <property type="entry name" value="HPT_dom_sf"/>
</dbReference>
<dbReference type="PANTHER" id="PTHR43395:SF1">
    <property type="entry name" value="CHEMOTAXIS PROTEIN CHEA"/>
    <property type="match status" value="1"/>
</dbReference>
<dbReference type="EMBL" id="DSPX01000251">
    <property type="protein sequence ID" value="HGG03637.1"/>
    <property type="molecule type" value="Genomic_DNA"/>
</dbReference>
<dbReference type="PANTHER" id="PTHR43395">
    <property type="entry name" value="SENSOR HISTIDINE KINASE CHEA"/>
    <property type="match status" value="1"/>
</dbReference>
<sequence length="300" mass="32668">MADDKIIYFFIEEAKEHLETLEKGLLDLQSTMADQEMVNELFRAAHSVKGGAAMLGFVSIQKAAHRLEDSFKILKENPIEVDQKLESLFLKGYDTLQALVQRLQSPGGLVPEEGEKIVKQAEPVFEELQDYLNRLVSGESGGDDSSGLPRDFANNAIDLLRQMLQLFKQKEDPKGRAAMQALCDRLLELVPNNENWQQLVTTVRASIGNPKNSYLVLAPLAIKELKQAVDFLVAGGADFAASPALLSLSGGAATKGKSLPAGTIALPTEPKAAAKLLLESFDKKDLTVLVKLLAKAIKSP</sequence>